<gene>
    <name evidence="1" type="ORF">AFUS01_LOCUS47529</name>
</gene>
<dbReference type="EMBL" id="CAJVCH010571804">
    <property type="protein sequence ID" value="CAG7838572.1"/>
    <property type="molecule type" value="Genomic_DNA"/>
</dbReference>
<organism evidence="1 2">
    <name type="scientific">Allacma fusca</name>
    <dbReference type="NCBI Taxonomy" id="39272"/>
    <lineage>
        <taxon>Eukaryota</taxon>
        <taxon>Metazoa</taxon>
        <taxon>Ecdysozoa</taxon>
        <taxon>Arthropoda</taxon>
        <taxon>Hexapoda</taxon>
        <taxon>Collembola</taxon>
        <taxon>Symphypleona</taxon>
        <taxon>Sminthuridae</taxon>
        <taxon>Allacma</taxon>
    </lineage>
</organism>
<dbReference type="Proteomes" id="UP000708208">
    <property type="component" value="Unassembled WGS sequence"/>
</dbReference>
<name>A0A8J2Q2S9_9HEXA</name>
<proteinExistence type="predicted"/>
<feature type="non-terminal residue" evidence="1">
    <location>
        <position position="1"/>
    </location>
</feature>
<protein>
    <submittedName>
        <fullName evidence="1">Uncharacterized protein</fullName>
    </submittedName>
</protein>
<sequence>LKSFLIRLKETGELFFLNIQDGLGGHRIQSCVQANLILRSCIRWFGIHF</sequence>
<evidence type="ECO:0000313" key="1">
    <source>
        <dbReference type="EMBL" id="CAG7838572.1"/>
    </source>
</evidence>
<comment type="caution">
    <text evidence="1">The sequence shown here is derived from an EMBL/GenBank/DDBJ whole genome shotgun (WGS) entry which is preliminary data.</text>
</comment>
<keyword evidence="2" id="KW-1185">Reference proteome</keyword>
<reference evidence="1" key="1">
    <citation type="submission" date="2021-06" db="EMBL/GenBank/DDBJ databases">
        <authorList>
            <person name="Hodson N. C."/>
            <person name="Mongue J. A."/>
            <person name="Jaron S. K."/>
        </authorList>
    </citation>
    <scope>NUCLEOTIDE SEQUENCE</scope>
</reference>
<evidence type="ECO:0000313" key="2">
    <source>
        <dbReference type="Proteomes" id="UP000708208"/>
    </source>
</evidence>
<dbReference type="AlphaFoldDB" id="A0A8J2Q2S9"/>
<accession>A0A8J2Q2S9</accession>